<evidence type="ECO:0000256" key="4">
    <source>
        <dbReference type="ARBA" id="ARBA00022833"/>
    </source>
</evidence>
<dbReference type="PANTHER" id="PTHR22726">
    <property type="entry name" value="METALLOENDOPEPTIDASE OMA1"/>
    <property type="match status" value="1"/>
</dbReference>
<evidence type="ECO:0000256" key="7">
    <source>
        <dbReference type="SAM" id="SignalP"/>
    </source>
</evidence>
<feature type="signal peptide" evidence="7">
    <location>
        <begin position="1"/>
        <end position="17"/>
    </location>
</feature>
<evidence type="ECO:0000256" key="1">
    <source>
        <dbReference type="ARBA" id="ARBA00022670"/>
    </source>
</evidence>
<keyword evidence="1 6" id="KW-0645">Protease</keyword>
<dbReference type="InterPro" id="IPR051156">
    <property type="entry name" value="Mito/Outer_Membr_Metalloprot"/>
</dbReference>
<name>A0A7T0C425_9BACT</name>
<keyword evidence="7" id="KW-0732">Signal</keyword>
<dbReference type="GO" id="GO:0004222">
    <property type="term" value="F:metalloendopeptidase activity"/>
    <property type="evidence" value="ECO:0007669"/>
    <property type="project" value="InterPro"/>
</dbReference>
<evidence type="ECO:0000313" key="10">
    <source>
        <dbReference type="Proteomes" id="UP000594464"/>
    </source>
</evidence>
<protein>
    <submittedName>
        <fullName evidence="9">M48 family metallopeptidase</fullName>
    </submittedName>
</protein>
<dbReference type="KEGG" id="nva:G3M78_12690"/>
<feature type="chain" id="PRO_5032676567" evidence="7">
    <location>
        <begin position="18"/>
        <end position="263"/>
    </location>
</feature>
<dbReference type="AlphaFoldDB" id="A0A7T0C425"/>
<keyword evidence="2" id="KW-0479">Metal-binding</keyword>
<dbReference type="Gene3D" id="3.30.2010.10">
    <property type="entry name" value="Metalloproteases ('zincins'), catalytic domain"/>
    <property type="match status" value="1"/>
</dbReference>
<keyword evidence="4 6" id="KW-0862">Zinc</keyword>
<evidence type="ECO:0000256" key="6">
    <source>
        <dbReference type="RuleBase" id="RU003983"/>
    </source>
</evidence>
<sequence>MTKIIASILFSFLFLNACVTTPVSERSALILVPFEQEVALGVQAFDQILTQEKESNDARLKEIVNRVGHRIADASDMPDLEWEFKLIESDQQNAFALPGGKVAVYTGILSVAKNEAGLATILGHEIGHAIARHGAQRMSQQMLLQGAMTAAAINLQSNPNQPMIMAALGLGVNVGIQLPFSRMNESEADEIGLIYMAQAGYDPREAVNFWGRFNASKSEQPPEFLSTHPSDATRISNLQGMLQNAISIYEKSSNKVGLGQNFF</sequence>
<dbReference type="PANTHER" id="PTHR22726:SF24">
    <property type="entry name" value="M48 FAMILY METALLOPEPTIDASE"/>
    <property type="match status" value="1"/>
</dbReference>
<feature type="domain" description="Peptidase M48" evidence="8">
    <location>
        <begin position="63"/>
        <end position="241"/>
    </location>
</feature>
<evidence type="ECO:0000256" key="2">
    <source>
        <dbReference type="ARBA" id="ARBA00022723"/>
    </source>
</evidence>
<keyword evidence="5 6" id="KW-0482">Metalloprotease</keyword>
<organism evidence="9 10">
    <name type="scientific">Candidatus Nitrohelix vancouverensis</name>
    <dbReference type="NCBI Taxonomy" id="2705534"/>
    <lineage>
        <taxon>Bacteria</taxon>
        <taxon>Pseudomonadati</taxon>
        <taxon>Nitrospinota/Tectimicrobiota group</taxon>
        <taxon>Nitrospinota</taxon>
        <taxon>Nitrospinia</taxon>
        <taxon>Nitrospinales</taxon>
        <taxon>Nitrospinaceae</taxon>
        <taxon>Candidatus Nitrohelix</taxon>
    </lineage>
</organism>
<accession>A0A7T0C425</accession>
<comment type="cofactor">
    <cofactor evidence="6">
        <name>Zn(2+)</name>
        <dbReference type="ChEBI" id="CHEBI:29105"/>
    </cofactor>
    <text evidence="6">Binds 1 zinc ion per subunit.</text>
</comment>
<proteinExistence type="inferred from homology"/>
<comment type="similarity">
    <text evidence="6">Belongs to the peptidase M48 family.</text>
</comment>
<gene>
    <name evidence="9" type="ORF">G3M78_12690</name>
</gene>
<dbReference type="Proteomes" id="UP000594464">
    <property type="component" value="Chromosome"/>
</dbReference>
<evidence type="ECO:0000313" key="9">
    <source>
        <dbReference type="EMBL" id="QPJ66204.1"/>
    </source>
</evidence>
<evidence type="ECO:0000256" key="5">
    <source>
        <dbReference type="ARBA" id="ARBA00023049"/>
    </source>
</evidence>
<evidence type="ECO:0000256" key="3">
    <source>
        <dbReference type="ARBA" id="ARBA00022801"/>
    </source>
</evidence>
<dbReference type="GO" id="GO:0016020">
    <property type="term" value="C:membrane"/>
    <property type="evidence" value="ECO:0007669"/>
    <property type="project" value="TreeGrafter"/>
</dbReference>
<dbReference type="Pfam" id="PF01435">
    <property type="entry name" value="Peptidase_M48"/>
    <property type="match status" value="1"/>
</dbReference>
<reference evidence="10" key="1">
    <citation type="submission" date="2020-02" db="EMBL/GenBank/DDBJ databases">
        <title>Genomic and physiological characterization of two novel Nitrospinaceae genera.</title>
        <authorList>
            <person name="Mueller A.J."/>
            <person name="Jung M.-Y."/>
            <person name="Strachan C.R."/>
            <person name="Herbold C.W."/>
            <person name="Kirkegaard R.H."/>
            <person name="Daims H."/>
        </authorList>
    </citation>
    <scope>NUCLEOTIDE SEQUENCE [LARGE SCALE GENOMIC DNA]</scope>
</reference>
<dbReference type="GO" id="GO:0051603">
    <property type="term" value="P:proteolysis involved in protein catabolic process"/>
    <property type="evidence" value="ECO:0007669"/>
    <property type="project" value="TreeGrafter"/>
</dbReference>
<keyword evidence="3 6" id="KW-0378">Hydrolase</keyword>
<dbReference type="GO" id="GO:0046872">
    <property type="term" value="F:metal ion binding"/>
    <property type="evidence" value="ECO:0007669"/>
    <property type="project" value="UniProtKB-KW"/>
</dbReference>
<evidence type="ECO:0000259" key="8">
    <source>
        <dbReference type="Pfam" id="PF01435"/>
    </source>
</evidence>
<dbReference type="EMBL" id="CP048620">
    <property type="protein sequence ID" value="QPJ66204.1"/>
    <property type="molecule type" value="Genomic_DNA"/>
</dbReference>
<dbReference type="CDD" id="cd07331">
    <property type="entry name" value="M48C_Oma1_like"/>
    <property type="match status" value="1"/>
</dbReference>
<dbReference type="InterPro" id="IPR001915">
    <property type="entry name" value="Peptidase_M48"/>
</dbReference>